<dbReference type="Proteomes" id="UP001159363">
    <property type="component" value="Chromosome 3"/>
</dbReference>
<evidence type="ECO:0000313" key="1">
    <source>
        <dbReference type="EMBL" id="KAJ8888682.1"/>
    </source>
</evidence>
<keyword evidence="2" id="KW-1185">Reference proteome</keyword>
<evidence type="ECO:0008006" key="3">
    <source>
        <dbReference type="Google" id="ProtNLM"/>
    </source>
</evidence>
<comment type="caution">
    <text evidence="1">The sequence shown here is derived from an EMBL/GenBank/DDBJ whole genome shotgun (WGS) entry which is preliminary data.</text>
</comment>
<dbReference type="Gene3D" id="1.10.340.70">
    <property type="match status" value="1"/>
</dbReference>
<accession>A0ABQ9HWN6</accession>
<reference evidence="1 2" key="1">
    <citation type="submission" date="2023-02" db="EMBL/GenBank/DDBJ databases">
        <title>LHISI_Scaffold_Assembly.</title>
        <authorList>
            <person name="Stuart O.P."/>
            <person name="Cleave R."/>
            <person name="Magrath M.J.L."/>
            <person name="Mikheyev A.S."/>
        </authorList>
    </citation>
    <scope>NUCLEOTIDE SEQUENCE [LARGE SCALE GENOMIC DNA]</scope>
    <source>
        <strain evidence="1">Daus_M_001</strain>
        <tissue evidence="1">Leg muscle</tissue>
    </source>
</reference>
<name>A0ABQ9HWN6_9NEOP</name>
<organism evidence="1 2">
    <name type="scientific">Dryococelus australis</name>
    <dbReference type="NCBI Taxonomy" id="614101"/>
    <lineage>
        <taxon>Eukaryota</taxon>
        <taxon>Metazoa</taxon>
        <taxon>Ecdysozoa</taxon>
        <taxon>Arthropoda</taxon>
        <taxon>Hexapoda</taxon>
        <taxon>Insecta</taxon>
        <taxon>Pterygota</taxon>
        <taxon>Neoptera</taxon>
        <taxon>Polyneoptera</taxon>
        <taxon>Phasmatodea</taxon>
        <taxon>Verophasmatodea</taxon>
        <taxon>Anareolatae</taxon>
        <taxon>Phasmatidae</taxon>
        <taxon>Eurycanthinae</taxon>
        <taxon>Dryococelus</taxon>
    </lineage>
</organism>
<gene>
    <name evidence="1" type="ORF">PR048_008174</name>
</gene>
<proteinExistence type="predicted"/>
<protein>
    <recommendedName>
        <fullName evidence="3">Polyprotein</fullName>
    </recommendedName>
</protein>
<evidence type="ECO:0000313" key="2">
    <source>
        <dbReference type="Proteomes" id="UP001159363"/>
    </source>
</evidence>
<sequence>MPWRVCGVSRNLIRIVYAPRAGRQEGHWIARLNRFRFKIAHVKGKDNTIADCLSRMYDEQDYEIQKQEGVVGTEGQVEHVEECGAIIESIPEAFTDMADWQAGDECQNIIKNFGTSQNNNYRLGKGLLLFRKEKGGKKILVPEKVRKMLMKYFHDSVVGGHMGITKTSPN</sequence>
<dbReference type="EMBL" id="JARBHB010000003">
    <property type="protein sequence ID" value="KAJ8888682.1"/>
    <property type="molecule type" value="Genomic_DNA"/>
</dbReference>